<dbReference type="InterPro" id="IPR004089">
    <property type="entry name" value="MCPsignal_dom"/>
</dbReference>
<sequence length="520" mass="54753">MKLSLKLPLAFAAALVLVLCAALFGIYQLNQSLNTYQTTVQTSYGHERAISHLLNDFKVQVQEWKNVLLRGKNPEQLDRYWKAFQTKESEIVQSASALQQALPAGEARSLVERFAQAHQTMGAAYRKGFDAFKAADSDPAVGDKAVQGMDREPSKLLDEAEKAIGSDSRAVADMAASNGQRATAISLTIMLAACIAVMLASWRFSRTITTRLGHALGVSQSVASGDLTAAQAVTGKDELADLLNALHGMQTNLSTVVATVRSSAESVSSASQEIAAGNHDLSSRTEEQASALEQTAASMEELGATIRQNTDGAEHANQLAVTASSVAVRGSQVFSRAADTMSGITEASRKISDIIGVIDGIAFQTNILALNAAVEAARAGEQGRGFAVVASEVRLLAQRSADAAREIKALIQTSVQRMAQGSALVDESGAAMQEVVASIRRVTDIMGEISAASQEQSRGVQQISEAVTQIDQTTQQNAALVEESAAAADSLQHQAAELVRTVSVFRLSGAAPGLGKALLA</sequence>
<organism evidence="7 8">
    <name type="scientific">Rhodoferax ferrireducens</name>
    <dbReference type="NCBI Taxonomy" id="192843"/>
    <lineage>
        <taxon>Bacteria</taxon>
        <taxon>Pseudomonadati</taxon>
        <taxon>Pseudomonadota</taxon>
        <taxon>Betaproteobacteria</taxon>
        <taxon>Burkholderiales</taxon>
        <taxon>Comamonadaceae</taxon>
        <taxon>Rhodoferax</taxon>
    </lineage>
</organism>
<dbReference type="Proteomes" id="UP001180487">
    <property type="component" value="Unassembled WGS sequence"/>
</dbReference>
<comment type="caution">
    <text evidence="7">The sequence shown here is derived from an EMBL/GenBank/DDBJ whole genome shotgun (WGS) entry which is preliminary data.</text>
</comment>
<gene>
    <name evidence="7" type="ORF">J2X19_000141</name>
</gene>
<keyword evidence="8" id="KW-1185">Reference proteome</keyword>
<dbReference type="PANTHER" id="PTHR43531:SF14">
    <property type="entry name" value="METHYL-ACCEPTING CHEMOTAXIS PROTEIN I-RELATED"/>
    <property type="match status" value="1"/>
</dbReference>
<name>A0ABU2C2C9_9BURK</name>
<dbReference type="InterPro" id="IPR003660">
    <property type="entry name" value="HAMP_dom"/>
</dbReference>
<evidence type="ECO:0000256" key="1">
    <source>
        <dbReference type="ARBA" id="ARBA00022481"/>
    </source>
</evidence>
<keyword evidence="7" id="KW-0675">Receptor</keyword>
<dbReference type="PROSITE" id="PS50885">
    <property type="entry name" value="HAMP"/>
    <property type="match status" value="1"/>
</dbReference>
<evidence type="ECO:0000259" key="5">
    <source>
        <dbReference type="PROSITE" id="PS50111"/>
    </source>
</evidence>
<evidence type="ECO:0000259" key="6">
    <source>
        <dbReference type="PROSITE" id="PS50885"/>
    </source>
</evidence>
<dbReference type="InterPro" id="IPR051310">
    <property type="entry name" value="MCP_chemotaxis"/>
</dbReference>
<dbReference type="Pfam" id="PF00672">
    <property type="entry name" value="HAMP"/>
    <property type="match status" value="1"/>
</dbReference>
<keyword evidence="4" id="KW-0812">Transmembrane</keyword>
<reference evidence="7 8" key="1">
    <citation type="submission" date="2023-07" db="EMBL/GenBank/DDBJ databases">
        <title>Sorghum-associated microbial communities from plants grown in Nebraska, USA.</title>
        <authorList>
            <person name="Schachtman D."/>
        </authorList>
    </citation>
    <scope>NUCLEOTIDE SEQUENCE [LARGE SCALE GENOMIC DNA]</scope>
    <source>
        <strain evidence="7 8">BE313</strain>
    </source>
</reference>
<dbReference type="SMART" id="SM00283">
    <property type="entry name" value="MA"/>
    <property type="match status" value="1"/>
</dbReference>
<accession>A0ABU2C2C9</accession>
<feature type="transmembrane region" description="Helical" evidence="4">
    <location>
        <begin position="184"/>
        <end position="202"/>
    </location>
</feature>
<dbReference type="PANTHER" id="PTHR43531">
    <property type="entry name" value="PROTEIN ICFG"/>
    <property type="match status" value="1"/>
</dbReference>
<dbReference type="RefSeq" id="WP_310369738.1">
    <property type="nucleotide sequence ID" value="NZ_JAVDXT010000001.1"/>
</dbReference>
<comment type="similarity">
    <text evidence="2">Belongs to the methyl-accepting chemotaxis (MCP) protein family.</text>
</comment>
<keyword evidence="1" id="KW-0488">Methylation</keyword>
<evidence type="ECO:0000313" key="7">
    <source>
        <dbReference type="EMBL" id="MDR7375483.1"/>
    </source>
</evidence>
<dbReference type="Pfam" id="PF00015">
    <property type="entry name" value="MCPsignal"/>
    <property type="match status" value="1"/>
</dbReference>
<dbReference type="CDD" id="cd06225">
    <property type="entry name" value="HAMP"/>
    <property type="match status" value="1"/>
</dbReference>
<feature type="domain" description="Methyl-accepting transducer" evidence="5">
    <location>
        <begin position="263"/>
        <end position="492"/>
    </location>
</feature>
<dbReference type="SUPFAM" id="SSF58104">
    <property type="entry name" value="Methyl-accepting chemotaxis protein (MCP) signaling domain"/>
    <property type="match status" value="1"/>
</dbReference>
<evidence type="ECO:0000256" key="4">
    <source>
        <dbReference type="SAM" id="Phobius"/>
    </source>
</evidence>
<dbReference type="SMART" id="SM00304">
    <property type="entry name" value="HAMP"/>
    <property type="match status" value="1"/>
</dbReference>
<dbReference type="PROSITE" id="PS50111">
    <property type="entry name" value="CHEMOTAXIS_TRANSDUC_2"/>
    <property type="match status" value="1"/>
</dbReference>
<proteinExistence type="inferred from homology"/>
<dbReference type="CDD" id="cd11386">
    <property type="entry name" value="MCP_signal"/>
    <property type="match status" value="1"/>
</dbReference>
<keyword evidence="3" id="KW-0807">Transducer</keyword>
<evidence type="ECO:0000313" key="8">
    <source>
        <dbReference type="Proteomes" id="UP001180487"/>
    </source>
</evidence>
<protein>
    <submittedName>
        <fullName evidence="7">Methyl-accepting chemotaxis protein-1 (Serine sensor receptor)</fullName>
    </submittedName>
</protein>
<evidence type="ECO:0000256" key="3">
    <source>
        <dbReference type="PROSITE-ProRule" id="PRU00284"/>
    </source>
</evidence>
<dbReference type="EMBL" id="JAVDXT010000001">
    <property type="protein sequence ID" value="MDR7375483.1"/>
    <property type="molecule type" value="Genomic_DNA"/>
</dbReference>
<dbReference type="InterPro" id="IPR004090">
    <property type="entry name" value="Chemotax_Me-accpt_rcpt"/>
</dbReference>
<keyword evidence="4" id="KW-0472">Membrane</keyword>
<feature type="domain" description="HAMP" evidence="6">
    <location>
        <begin position="206"/>
        <end position="258"/>
    </location>
</feature>
<dbReference type="PRINTS" id="PR00260">
    <property type="entry name" value="CHEMTRNSDUCR"/>
</dbReference>
<evidence type="ECO:0000256" key="2">
    <source>
        <dbReference type="ARBA" id="ARBA00029447"/>
    </source>
</evidence>
<keyword evidence="4" id="KW-1133">Transmembrane helix</keyword>
<dbReference type="Gene3D" id="1.10.287.950">
    <property type="entry name" value="Methyl-accepting chemotaxis protein"/>
    <property type="match status" value="1"/>
</dbReference>